<dbReference type="EMBL" id="DVOC01000013">
    <property type="protein sequence ID" value="HIU90482.1"/>
    <property type="molecule type" value="Genomic_DNA"/>
</dbReference>
<reference evidence="2" key="1">
    <citation type="submission" date="2020-10" db="EMBL/GenBank/DDBJ databases">
        <authorList>
            <person name="Gilroy R."/>
        </authorList>
    </citation>
    <scope>NUCLEOTIDE SEQUENCE</scope>
    <source>
        <strain evidence="2">ChiHjej12B11-7776</strain>
    </source>
</reference>
<keyword evidence="1" id="KW-0812">Transmembrane</keyword>
<proteinExistence type="predicted"/>
<dbReference type="Proteomes" id="UP000886852">
    <property type="component" value="Unassembled WGS sequence"/>
</dbReference>
<protein>
    <submittedName>
        <fullName evidence="2">Uncharacterized protein</fullName>
    </submittedName>
</protein>
<dbReference type="AlphaFoldDB" id="A0A9D1MVW3"/>
<comment type="caution">
    <text evidence="2">The sequence shown here is derived from an EMBL/GenBank/DDBJ whole genome shotgun (WGS) entry which is preliminary data.</text>
</comment>
<name>A0A9D1MVW3_9BACT</name>
<keyword evidence="1" id="KW-0472">Membrane</keyword>
<gene>
    <name evidence="2" type="ORF">IAC72_00510</name>
</gene>
<organism evidence="2 3">
    <name type="scientific">Candidatus Fimimonas merdipullorum</name>
    <dbReference type="NCBI Taxonomy" id="2840822"/>
    <lineage>
        <taxon>Bacteria</taxon>
        <taxon>Pseudomonadati</taxon>
        <taxon>Myxococcota</taxon>
        <taxon>Myxococcia</taxon>
        <taxon>Myxococcales</taxon>
        <taxon>Cystobacterineae</taxon>
        <taxon>Myxococcaceae</taxon>
        <taxon>Myxococcaceae incertae sedis</taxon>
        <taxon>Candidatus Fimimonas</taxon>
    </lineage>
</organism>
<sequence length="164" mass="17107">MHCYVFAAATAAAVSVDAFVAGIAERHTPFLPCITTALTYFACLALCLCGGWIALLSQRVSRYFGCALLFALGCASAVKKPSPLCVPNTFGRGVAAGFSVAGDGAAACLSLYSRQTDVLFLPLLFAAAHGIAVACGQRVRFPVKSPDRLSAVILFALCVLRLTL</sequence>
<evidence type="ECO:0000313" key="2">
    <source>
        <dbReference type="EMBL" id="HIU90482.1"/>
    </source>
</evidence>
<evidence type="ECO:0000256" key="1">
    <source>
        <dbReference type="SAM" id="Phobius"/>
    </source>
</evidence>
<keyword evidence="1" id="KW-1133">Transmembrane helix</keyword>
<reference evidence="2" key="2">
    <citation type="journal article" date="2021" name="PeerJ">
        <title>Extensive microbial diversity within the chicken gut microbiome revealed by metagenomics and culture.</title>
        <authorList>
            <person name="Gilroy R."/>
            <person name="Ravi A."/>
            <person name="Getino M."/>
            <person name="Pursley I."/>
            <person name="Horton D.L."/>
            <person name="Alikhan N.F."/>
            <person name="Baker D."/>
            <person name="Gharbi K."/>
            <person name="Hall N."/>
            <person name="Watson M."/>
            <person name="Adriaenssens E.M."/>
            <person name="Foster-Nyarko E."/>
            <person name="Jarju S."/>
            <person name="Secka A."/>
            <person name="Antonio M."/>
            <person name="Oren A."/>
            <person name="Chaudhuri R.R."/>
            <person name="La Ragione R."/>
            <person name="Hildebrand F."/>
            <person name="Pallen M.J."/>
        </authorList>
    </citation>
    <scope>NUCLEOTIDE SEQUENCE</scope>
    <source>
        <strain evidence="2">ChiHjej12B11-7776</strain>
    </source>
</reference>
<evidence type="ECO:0000313" key="3">
    <source>
        <dbReference type="Proteomes" id="UP000886852"/>
    </source>
</evidence>
<feature type="transmembrane region" description="Helical" evidence="1">
    <location>
        <begin position="34"/>
        <end position="55"/>
    </location>
</feature>
<accession>A0A9D1MVW3</accession>